<evidence type="ECO:0000256" key="4">
    <source>
        <dbReference type="ARBA" id="ARBA00022857"/>
    </source>
</evidence>
<comment type="cofactor">
    <cofactor evidence="1">
        <name>FMN</name>
        <dbReference type="ChEBI" id="CHEBI:58210"/>
    </cofactor>
</comment>
<dbReference type="Proteomes" id="UP000054350">
    <property type="component" value="Unassembled WGS sequence"/>
</dbReference>
<evidence type="ECO:0000313" key="8">
    <source>
        <dbReference type="Proteomes" id="UP000054350"/>
    </source>
</evidence>
<evidence type="ECO:0000256" key="1">
    <source>
        <dbReference type="ARBA" id="ARBA00001917"/>
    </source>
</evidence>
<reference evidence="8" key="2">
    <citation type="submission" date="2009-11" db="EMBL/GenBank/DDBJ databases">
        <title>The Genome Sequence of Allomyces macrogynus strain ATCC 38327.</title>
        <authorList>
            <consortium name="The Broad Institute Genome Sequencing Platform"/>
            <person name="Russ C."/>
            <person name="Cuomo C."/>
            <person name="Shea T."/>
            <person name="Young S.K."/>
            <person name="Zeng Q."/>
            <person name="Koehrsen M."/>
            <person name="Haas B."/>
            <person name="Borodovsky M."/>
            <person name="Guigo R."/>
            <person name="Alvarado L."/>
            <person name="Berlin A."/>
            <person name="Borenstein D."/>
            <person name="Chen Z."/>
            <person name="Engels R."/>
            <person name="Freedman E."/>
            <person name="Gellesch M."/>
            <person name="Goldberg J."/>
            <person name="Griggs A."/>
            <person name="Gujja S."/>
            <person name="Heiman D."/>
            <person name="Hepburn T."/>
            <person name="Howarth C."/>
            <person name="Jen D."/>
            <person name="Larson L."/>
            <person name="Lewis B."/>
            <person name="Mehta T."/>
            <person name="Park D."/>
            <person name="Pearson M."/>
            <person name="Roberts A."/>
            <person name="Saif S."/>
            <person name="Shenoy N."/>
            <person name="Sisk P."/>
            <person name="Stolte C."/>
            <person name="Sykes S."/>
            <person name="Walk T."/>
            <person name="White J."/>
            <person name="Yandava C."/>
            <person name="Burger G."/>
            <person name="Gray M.W."/>
            <person name="Holland P.W.H."/>
            <person name="King N."/>
            <person name="Lang F.B.F."/>
            <person name="Roger A.J."/>
            <person name="Ruiz-Trillo I."/>
            <person name="Lander E."/>
            <person name="Nusbaum C."/>
        </authorList>
    </citation>
    <scope>NUCLEOTIDE SEQUENCE [LARGE SCALE GENOMIC DNA]</scope>
    <source>
        <strain evidence="8">ATCC 38327</strain>
    </source>
</reference>
<keyword evidence="5" id="KW-0560">Oxidoreductase</keyword>
<dbReference type="InterPro" id="IPR001155">
    <property type="entry name" value="OxRdtase_FMN_N"/>
</dbReference>
<dbReference type="STRING" id="578462.A0A0L0T2L3"/>
<accession>A0A0L0T2L3</accession>
<dbReference type="GO" id="GO:0050661">
    <property type="term" value="F:NADP binding"/>
    <property type="evidence" value="ECO:0007669"/>
    <property type="project" value="InterPro"/>
</dbReference>
<dbReference type="Gene3D" id="3.20.20.70">
    <property type="entry name" value="Aldolase class I"/>
    <property type="match status" value="1"/>
</dbReference>
<keyword evidence="4" id="KW-0521">NADP</keyword>
<organism evidence="7 8">
    <name type="scientific">Allomyces macrogynus (strain ATCC 38327)</name>
    <name type="common">Allomyces javanicus var. macrogynus</name>
    <dbReference type="NCBI Taxonomy" id="578462"/>
    <lineage>
        <taxon>Eukaryota</taxon>
        <taxon>Fungi</taxon>
        <taxon>Fungi incertae sedis</taxon>
        <taxon>Blastocladiomycota</taxon>
        <taxon>Blastocladiomycetes</taxon>
        <taxon>Blastocladiales</taxon>
        <taxon>Blastocladiaceae</taxon>
        <taxon>Allomyces</taxon>
    </lineage>
</organism>
<dbReference type="InterPro" id="IPR013785">
    <property type="entry name" value="Aldolase_TIM"/>
</dbReference>
<dbReference type="VEuPathDB" id="FungiDB:AMAG_13533"/>
<evidence type="ECO:0000256" key="3">
    <source>
        <dbReference type="ARBA" id="ARBA00022643"/>
    </source>
</evidence>
<protein>
    <recommendedName>
        <fullName evidence="6">NADH:flavin oxidoreductase/NADH oxidase N-terminal domain-containing protein</fullName>
    </recommendedName>
</protein>
<reference evidence="7 8" key="1">
    <citation type="submission" date="2009-11" db="EMBL/GenBank/DDBJ databases">
        <title>Annotation of Allomyces macrogynus ATCC 38327.</title>
        <authorList>
            <consortium name="The Broad Institute Genome Sequencing Platform"/>
            <person name="Russ C."/>
            <person name="Cuomo C."/>
            <person name="Burger G."/>
            <person name="Gray M.W."/>
            <person name="Holland P.W.H."/>
            <person name="King N."/>
            <person name="Lang F.B.F."/>
            <person name="Roger A.J."/>
            <person name="Ruiz-Trillo I."/>
            <person name="Young S.K."/>
            <person name="Zeng Q."/>
            <person name="Gargeya S."/>
            <person name="Fitzgerald M."/>
            <person name="Haas B."/>
            <person name="Abouelleil A."/>
            <person name="Alvarado L."/>
            <person name="Arachchi H.M."/>
            <person name="Berlin A."/>
            <person name="Chapman S.B."/>
            <person name="Gearin G."/>
            <person name="Goldberg J."/>
            <person name="Griggs A."/>
            <person name="Gujja S."/>
            <person name="Hansen M."/>
            <person name="Heiman D."/>
            <person name="Howarth C."/>
            <person name="Larimer J."/>
            <person name="Lui A."/>
            <person name="MacDonald P.J.P."/>
            <person name="McCowen C."/>
            <person name="Montmayeur A."/>
            <person name="Murphy C."/>
            <person name="Neiman D."/>
            <person name="Pearson M."/>
            <person name="Priest M."/>
            <person name="Roberts A."/>
            <person name="Saif S."/>
            <person name="Shea T."/>
            <person name="Sisk P."/>
            <person name="Stolte C."/>
            <person name="Sykes S."/>
            <person name="Wortman J."/>
            <person name="Nusbaum C."/>
            <person name="Birren B."/>
        </authorList>
    </citation>
    <scope>NUCLEOTIDE SEQUENCE [LARGE SCALE GENOMIC DNA]</scope>
    <source>
        <strain evidence="7 8">ATCC 38327</strain>
    </source>
</reference>
<dbReference type="PANTHER" id="PTHR43303">
    <property type="entry name" value="NADPH DEHYDROGENASE C23G7.10C-RELATED"/>
    <property type="match status" value="1"/>
</dbReference>
<dbReference type="SUPFAM" id="SSF51395">
    <property type="entry name" value="FMN-linked oxidoreductases"/>
    <property type="match status" value="1"/>
</dbReference>
<keyword evidence="8" id="KW-1185">Reference proteome</keyword>
<evidence type="ECO:0000256" key="2">
    <source>
        <dbReference type="ARBA" id="ARBA00022630"/>
    </source>
</evidence>
<feature type="domain" description="NADH:flavin oxidoreductase/NADH oxidase N-terminal" evidence="6">
    <location>
        <begin position="32"/>
        <end position="128"/>
    </location>
</feature>
<dbReference type="GO" id="GO:0003959">
    <property type="term" value="F:NADPH dehydrogenase activity"/>
    <property type="evidence" value="ECO:0007669"/>
    <property type="project" value="InterPro"/>
</dbReference>
<evidence type="ECO:0000256" key="5">
    <source>
        <dbReference type="ARBA" id="ARBA00023002"/>
    </source>
</evidence>
<dbReference type="AlphaFoldDB" id="A0A0L0T2L3"/>
<dbReference type="InterPro" id="IPR044152">
    <property type="entry name" value="YqjM-like"/>
</dbReference>
<dbReference type="GO" id="GO:0010181">
    <property type="term" value="F:FMN binding"/>
    <property type="evidence" value="ECO:0007669"/>
    <property type="project" value="InterPro"/>
</dbReference>
<keyword evidence="3" id="KW-0288">FMN</keyword>
<dbReference type="OrthoDB" id="3028473at2759"/>
<evidence type="ECO:0000313" key="7">
    <source>
        <dbReference type="EMBL" id="KNE68895.1"/>
    </source>
</evidence>
<keyword evidence="2" id="KW-0285">Flavoprotein</keyword>
<gene>
    <name evidence="7" type="ORF">AMAG_13533</name>
</gene>
<dbReference type="Pfam" id="PF00724">
    <property type="entry name" value="Oxidored_FMN"/>
    <property type="match status" value="1"/>
</dbReference>
<dbReference type="EMBL" id="GG745358">
    <property type="protein sequence ID" value="KNE68895.1"/>
    <property type="molecule type" value="Genomic_DNA"/>
</dbReference>
<dbReference type="eggNOG" id="KOG0134">
    <property type="taxonomic scope" value="Eukaryota"/>
</dbReference>
<name>A0A0L0T2L3_ALLM3</name>
<sequence>MAAHLFRLLTIRNVTFANHVFFAQRGVGFAIDEHIESLKRTVDYSHVYNGKIGIQFVHTGCKALTYPLFEKDAIHKEVTVKQIQDTVTAFSAVADRADRAGHDMLEIQDTHGYLIHQVLSPVSNQCTDD</sequence>
<evidence type="ECO:0000259" key="6">
    <source>
        <dbReference type="Pfam" id="PF00724"/>
    </source>
</evidence>
<proteinExistence type="predicted"/>
<dbReference type="PANTHER" id="PTHR43303:SF4">
    <property type="entry name" value="NADPH DEHYDROGENASE C23G7.10C-RELATED"/>
    <property type="match status" value="1"/>
</dbReference>